<keyword evidence="2" id="KW-0732">Signal</keyword>
<feature type="chain" id="PRO_5040196417" evidence="2">
    <location>
        <begin position="17"/>
        <end position="103"/>
    </location>
</feature>
<sequence>MRIFAFLLLFFTLVVASDIGTGTITVDTGLNATEAMDGSLAAETGILGITKVVVHTSTWMQPSIEATASAPRDDSAAVSLMDPGFVALSIASGIMIIGMLSVA</sequence>
<keyword evidence="4" id="KW-1185">Reference proteome</keyword>
<keyword evidence="1" id="KW-0812">Transmembrane</keyword>
<evidence type="ECO:0000256" key="2">
    <source>
        <dbReference type="SAM" id="SignalP"/>
    </source>
</evidence>
<dbReference type="AlphaFoldDB" id="A0A9Q0BCX1"/>
<name>A0A9Q0BCX1_9HYPO</name>
<dbReference type="Proteomes" id="UP001055219">
    <property type="component" value="Unassembled WGS sequence"/>
</dbReference>
<dbReference type="OrthoDB" id="10382508at2759"/>
<dbReference type="EMBL" id="JAGIXG020000028">
    <property type="protein sequence ID" value="KAI6780772.1"/>
    <property type="molecule type" value="Genomic_DNA"/>
</dbReference>
<protein>
    <submittedName>
        <fullName evidence="3">Uncharacterized protein</fullName>
    </submittedName>
</protein>
<keyword evidence="1" id="KW-0472">Membrane</keyword>
<evidence type="ECO:0000256" key="1">
    <source>
        <dbReference type="SAM" id="Phobius"/>
    </source>
</evidence>
<evidence type="ECO:0000313" key="3">
    <source>
        <dbReference type="EMBL" id="KAI6780772.1"/>
    </source>
</evidence>
<accession>A0A9Q0BCX1</accession>
<feature type="transmembrane region" description="Helical" evidence="1">
    <location>
        <begin position="84"/>
        <end position="102"/>
    </location>
</feature>
<proteinExistence type="predicted"/>
<evidence type="ECO:0000313" key="4">
    <source>
        <dbReference type="Proteomes" id="UP001055219"/>
    </source>
</evidence>
<dbReference type="GeneID" id="75827599"/>
<keyword evidence="1" id="KW-1133">Transmembrane helix</keyword>
<reference evidence="3" key="2">
    <citation type="submission" date="2022-07" db="EMBL/GenBank/DDBJ databases">
        <authorList>
            <person name="Goncalves M.F.M."/>
            <person name="Hilario S."/>
            <person name="Van De Peer Y."/>
            <person name="Esteves A.C."/>
            <person name="Alves A."/>
        </authorList>
    </citation>
    <scope>NUCLEOTIDE SEQUENCE</scope>
    <source>
        <strain evidence="3">MUM 19.33</strain>
    </source>
</reference>
<reference evidence="3" key="1">
    <citation type="journal article" date="2021" name="J Fungi (Basel)">
        <title>Genomic and Metabolomic Analyses of the Marine Fungus Emericellopsis cladophorae: Insights into Saltwater Adaptability Mechanisms and Its Biosynthetic Potential.</title>
        <authorList>
            <person name="Goncalves M.F.M."/>
            <person name="Hilario S."/>
            <person name="Van de Peer Y."/>
            <person name="Esteves A.C."/>
            <person name="Alves A."/>
        </authorList>
    </citation>
    <scope>NUCLEOTIDE SEQUENCE</scope>
    <source>
        <strain evidence="3">MUM 19.33</strain>
    </source>
</reference>
<organism evidence="3 4">
    <name type="scientific">Emericellopsis cladophorae</name>
    <dbReference type="NCBI Taxonomy" id="2686198"/>
    <lineage>
        <taxon>Eukaryota</taxon>
        <taxon>Fungi</taxon>
        <taxon>Dikarya</taxon>
        <taxon>Ascomycota</taxon>
        <taxon>Pezizomycotina</taxon>
        <taxon>Sordariomycetes</taxon>
        <taxon>Hypocreomycetidae</taxon>
        <taxon>Hypocreales</taxon>
        <taxon>Bionectriaceae</taxon>
        <taxon>Emericellopsis</taxon>
    </lineage>
</organism>
<feature type="signal peptide" evidence="2">
    <location>
        <begin position="1"/>
        <end position="16"/>
    </location>
</feature>
<comment type="caution">
    <text evidence="3">The sequence shown here is derived from an EMBL/GenBank/DDBJ whole genome shotgun (WGS) entry which is preliminary data.</text>
</comment>
<gene>
    <name evidence="3" type="ORF">J7T54_001080</name>
</gene>
<dbReference type="RefSeq" id="XP_051361628.1">
    <property type="nucleotide sequence ID" value="XM_051507132.1"/>
</dbReference>